<dbReference type="InterPro" id="IPR003615">
    <property type="entry name" value="HNH_nuc"/>
</dbReference>
<reference evidence="2 3" key="1">
    <citation type="submission" date="2020-04" db="EMBL/GenBank/DDBJ databases">
        <title>Genome-Wide Identification of 5-Methylcytosine Sites in Bacterial Genomes By High-Throughput Sequencing of MspJI Restriction Fragments.</title>
        <authorList>
            <person name="Wu V."/>
        </authorList>
    </citation>
    <scope>NUCLEOTIDE SEQUENCE [LARGE SCALE GENOMIC DNA]</scope>
    <source>
        <strain evidence="2 3">S2</strain>
    </source>
</reference>
<evidence type="ECO:0000259" key="1">
    <source>
        <dbReference type="Pfam" id="PF01844"/>
    </source>
</evidence>
<keyword evidence="2" id="KW-0378">Hydrolase</keyword>
<dbReference type="Gene3D" id="1.10.30.50">
    <property type="match status" value="1"/>
</dbReference>
<dbReference type="AlphaFoldDB" id="A0A6H1P253"/>
<dbReference type="GO" id="GO:0008270">
    <property type="term" value="F:zinc ion binding"/>
    <property type="evidence" value="ECO:0007669"/>
    <property type="project" value="InterPro"/>
</dbReference>
<protein>
    <submittedName>
        <fullName evidence="2">HNH endonuclease</fullName>
    </submittedName>
</protein>
<dbReference type="GO" id="GO:0003676">
    <property type="term" value="F:nucleic acid binding"/>
    <property type="evidence" value="ECO:0007669"/>
    <property type="project" value="InterPro"/>
</dbReference>
<proteinExistence type="predicted"/>
<organism evidence="2 3">
    <name type="scientific">Priestia megaterium</name>
    <name type="common">Bacillus megaterium</name>
    <dbReference type="NCBI Taxonomy" id="1404"/>
    <lineage>
        <taxon>Bacteria</taxon>
        <taxon>Bacillati</taxon>
        <taxon>Bacillota</taxon>
        <taxon>Bacilli</taxon>
        <taxon>Bacillales</taxon>
        <taxon>Bacillaceae</taxon>
        <taxon>Priestia</taxon>
    </lineage>
</organism>
<evidence type="ECO:0000313" key="2">
    <source>
        <dbReference type="EMBL" id="QIZ07623.1"/>
    </source>
</evidence>
<dbReference type="EMBL" id="CP051128">
    <property type="protein sequence ID" value="QIZ07623.1"/>
    <property type="molecule type" value="Genomic_DNA"/>
</dbReference>
<dbReference type="GO" id="GO:0004519">
    <property type="term" value="F:endonuclease activity"/>
    <property type="evidence" value="ECO:0007669"/>
    <property type="project" value="UniProtKB-KW"/>
</dbReference>
<feature type="domain" description="HNH" evidence="1">
    <location>
        <begin position="178"/>
        <end position="206"/>
    </location>
</feature>
<dbReference type="Pfam" id="PF01844">
    <property type="entry name" value="HNH"/>
    <property type="match status" value="1"/>
</dbReference>
<gene>
    <name evidence="2" type="ORF">HFZ78_13500</name>
</gene>
<reference evidence="2 3" key="2">
    <citation type="submission" date="2020-04" db="EMBL/GenBank/DDBJ databases">
        <authorList>
            <person name="Fomenkov A."/>
            <person name="Anton B.P."/>
            <person name="Roberts R.J."/>
        </authorList>
    </citation>
    <scope>NUCLEOTIDE SEQUENCE [LARGE SCALE GENOMIC DNA]</scope>
    <source>
        <strain evidence="2 3">S2</strain>
    </source>
</reference>
<evidence type="ECO:0000313" key="3">
    <source>
        <dbReference type="Proteomes" id="UP000501868"/>
    </source>
</evidence>
<name>A0A6H1P253_PRIMG</name>
<sequence length="246" mass="28351">MLKIEDIVEIRKAIGRPGYEIVFSKDKVIWLTKRRTIISLLLLIKYGISSEADLARGSNRLLEVKGILKGKYNETWINDHYADANKPFSELWNEEGFTWIHPAQEKLNGNQQYVLKPEDHDKLFILIKKAFRTSLSIKEQDEVMKKQNGKCNLCGSSLLPKSKIQKNTYAKDRVRGVFDHRIPVEKGGDSTIDNYQALCFYCNKSKWQICNICHLDDCDTNCVLATPENNNIISPTKEDISDRLNR</sequence>
<dbReference type="Proteomes" id="UP000501868">
    <property type="component" value="Chromosome"/>
</dbReference>
<keyword evidence="2" id="KW-0255">Endonuclease</keyword>
<dbReference type="CDD" id="cd00085">
    <property type="entry name" value="HNHc"/>
    <property type="match status" value="1"/>
</dbReference>
<dbReference type="REBASE" id="6222">
    <property type="entry name" value="BmtI"/>
</dbReference>
<accession>A0A6H1P253</accession>
<dbReference type="InterPro" id="IPR002711">
    <property type="entry name" value="HNH"/>
</dbReference>
<keyword evidence="2" id="KW-0540">Nuclease</keyword>